<evidence type="ECO:0000313" key="2">
    <source>
        <dbReference type="Proteomes" id="UP001064048"/>
    </source>
</evidence>
<reference evidence="1 2" key="1">
    <citation type="journal article" date="2022" name="Genome Biol. Evol.">
        <title>The Spruce Budworm Genome: Reconstructing the Evolutionary History of Antifreeze Proteins.</title>
        <authorList>
            <person name="Beliveau C."/>
            <person name="Gagne P."/>
            <person name="Picq S."/>
            <person name="Vernygora O."/>
            <person name="Keeling C.I."/>
            <person name="Pinkney K."/>
            <person name="Doucet D."/>
            <person name="Wen F."/>
            <person name="Johnston J.S."/>
            <person name="Maaroufi H."/>
            <person name="Boyle B."/>
            <person name="Laroche J."/>
            <person name="Dewar K."/>
            <person name="Juretic N."/>
            <person name="Blackburn G."/>
            <person name="Nisole A."/>
            <person name="Brunet B."/>
            <person name="Brandao M."/>
            <person name="Lumley L."/>
            <person name="Duan J."/>
            <person name="Quan G."/>
            <person name="Lucarotti C.J."/>
            <person name="Roe A.D."/>
            <person name="Sperling F.A.H."/>
            <person name="Levesque R.C."/>
            <person name="Cusson M."/>
        </authorList>
    </citation>
    <scope>NUCLEOTIDE SEQUENCE [LARGE SCALE GENOMIC DNA]</scope>
    <source>
        <strain evidence="1">Glfc:IPQL:Cfum</strain>
    </source>
</reference>
<gene>
    <name evidence="1" type="ORF">MSG28_001623</name>
</gene>
<name>A0ACC0KV77_CHOFU</name>
<dbReference type="EMBL" id="CM046102">
    <property type="protein sequence ID" value="KAI8440244.1"/>
    <property type="molecule type" value="Genomic_DNA"/>
</dbReference>
<evidence type="ECO:0000313" key="1">
    <source>
        <dbReference type="EMBL" id="KAI8440244.1"/>
    </source>
</evidence>
<sequence>MQEERYLETVSPPHDHRHPPDDIDREKQNLQKKLVIHMKKGSKEIEERSPEKEKRKTKLRGDERKERKVSRKRDRMEEPALLEQKRRRDEQKDWQYKIT</sequence>
<keyword evidence="2" id="KW-1185">Reference proteome</keyword>
<protein>
    <submittedName>
        <fullName evidence="1">Uncharacterized protein</fullName>
    </submittedName>
</protein>
<proteinExistence type="predicted"/>
<comment type="caution">
    <text evidence="1">The sequence shown here is derived from an EMBL/GenBank/DDBJ whole genome shotgun (WGS) entry which is preliminary data.</text>
</comment>
<organism evidence="1 2">
    <name type="scientific">Choristoneura fumiferana</name>
    <name type="common">Spruce budworm moth</name>
    <name type="synonym">Archips fumiferana</name>
    <dbReference type="NCBI Taxonomy" id="7141"/>
    <lineage>
        <taxon>Eukaryota</taxon>
        <taxon>Metazoa</taxon>
        <taxon>Ecdysozoa</taxon>
        <taxon>Arthropoda</taxon>
        <taxon>Hexapoda</taxon>
        <taxon>Insecta</taxon>
        <taxon>Pterygota</taxon>
        <taxon>Neoptera</taxon>
        <taxon>Endopterygota</taxon>
        <taxon>Lepidoptera</taxon>
        <taxon>Glossata</taxon>
        <taxon>Ditrysia</taxon>
        <taxon>Tortricoidea</taxon>
        <taxon>Tortricidae</taxon>
        <taxon>Tortricinae</taxon>
        <taxon>Choristoneura</taxon>
    </lineage>
</organism>
<dbReference type="Proteomes" id="UP001064048">
    <property type="component" value="Chromosome 2"/>
</dbReference>
<accession>A0ACC0KV77</accession>